<gene>
    <name evidence="1" type="ORF">ADK34_34695</name>
</gene>
<dbReference type="EMBL" id="LGUP01000391">
    <property type="protein sequence ID" value="KOG11143.1"/>
    <property type="molecule type" value="Genomic_DNA"/>
</dbReference>
<reference evidence="1 2" key="1">
    <citation type="submission" date="2015-06" db="EMBL/GenBank/DDBJ databases">
        <authorList>
            <person name="Hoefler B.C."/>
            <person name="Straight P.D."/>
        </authorList>
    </citation>
    <scope>NUCLEOTIDE SEQUENCE [LARGE SCALE GENOMIC DNA]</scope>
    <source>
        <strain evidence="1 2">NRRL 3427</strain>
    </source>
</reference>
<comment type="caution">
    <text evidence="1">The sequence shown here is derived from an EMBL/GenBank/DDBJ whole genome shotgun (WGS) entry which is preliminary data.</text>
</comment>
<proteinExistence type="predicted"/>
<dbReference type="RefSeq" id="WP_033210645.1">
    <property type="nucleotide sequence ID" value="NZ_LGUP01000391.1"/>
</dbReference>
<dbReference type="AlphaFoldDB" id="A0A0L8JBV6"/>
<organism evidence="1 2">
    <name type="scientific">Streptomyces viridochromogenes</name>
    <dbReference type="NCBI Taxonomy" id="1938"/>
    <lineage>
        <taxon>Bacteria</taxon>
        <taxon>Bacillati</taxon>
        <taxon>Actinomycetota</taxon>
        <taxon>Actinomycetes</taxon>
        <taxon>Kitasatosporales</taxon>
        <taxon>Streptomycetaceae</taxon>
        <taxon>Streptomyces</taxon>
    </lineage>
</organism>
<evidence type="ECO:0000313" key="1">
    <source>
        <dbReference type="EMBL" id="KOG11143.1"/>
    </source>
</evidence>
<dbReference type="PATRIC" id="fig|1938.6.peg.7470"/>
<name>A0A0L8JBV6_STRVR</name>
<protein>
    <submittedName>
        <fullName evidence="1">Uncharacterized protein</fullName>
    </submittedName>
</protein>
<dbReference type="Proteomes" id="UP000037023">
    <property type="component" value="Unassembled WGS sequence"/>
</dbReference>
<sequence>MLTLLLSFLRLDVLPHVEDPHEAWTAEQAMEQIRGQLRHLTGYVAQHMAEIADQLQGHEDVTVARR</sequence>
<accession>A0A0L8JBV6</accession>
<evidence type="ECO:0000313" key="2">
    <source>
        <dbReference type="Proteomes" id="UP000037023"/>
    </source>
</evidence>